<keyword evidence="3" id="KW-1185">Reference proteome</keyword>
<dbReference type="EMBL" id="JABAEW010000004">
    <property type="protein sequence ID" value="NMD85568.1"/>
    <property type="molecule type" value="Genomic_DNA"/>
</dbReference>
<gene>
    <name evidence="2" type="ORF">C8D82_105118</name>
    <name evidence="1" type="ORF">HF882_03115</name>
</gene>
<name>A0A2U1B7Y6_9BACT</name>
<dbReference type="Proteomes" id="UP000245959">
    <property type="component" value="Unassembled WGS sequence"/>
</dbReference>
<dbReference type="EMBL" id="QEKH01000005">
    <property type="protein sequence ID" value="PVY44789.1"/>
    <property type="molecule type" value="Genomic_DNA"/>
</dbReference>
<accession>A0A2U1B7Y6</accession>
<evidence type="ECO:0000313" key="1">
    <source>
        <dbReference type="EMBL" id="NMD85568.1"/>
    </source>
</evidence>
<reference evidence="2 3" key="1">
    <citation type="submission" date="2018-04" db="EMBL/GenBank/DDBJ databases">
        <title>Genomic Encyclopedia of Type Strains, Phase IV (KMG-IV): sequencing the most valuable type-strain genomes for metagenomic binning, comparative biology and taxonomic classification.</title>
        <authorList>
            <person name="Goeker M."/>
        </authorList>
    </citation>
    <scope>NUCLEOTIDE SEQUENCE [LARGE SCALE GENOMIC DNA]</scope>
    <source>
        <strain evidence="2 3">DSM 14823</strain>
    </source>
</reference>
<reference evidence="1 4" key="2">
    <citation type="submission" date="2020-04" db="EMBL/GenBank/DDBJ databases">
        <authorList>
            <person name="Hitch T.C.A."/>
            <person name="Wylensek D."/>
            <person name="Clavel T."/>
        </authorList>
    </citation>
    <scope>NUCLEOTIDE SEQUENCE [LARGE SCALE GENOMIC DNA]</scope>
    <source>
        <strain evidence="1 4">COR2-253-APC-1A</strain>
    </source>
</reference>
<dbReference type="RefSeq" id="WP_116883111.1">
    <property type="nucleotide sequence ID" value="NZ_CABMMC010000040.1"/>
</dbReference>
<dbReference type="Proteomes" id="UP000576225">
    <property type="component" value="Unassembled WGS sequence"/>
</dbReference>
<dbReference type="InterPro" id="IPR008792">
    <property type="entry name" value="PQQD"/>
</dbReference>
<dbReference type="GeneID" id="78294435"/>
<dbReference type="Pfam" id="PF05402">
    <property type="entry name" value="PqqD"/>
    <property type="match status" value="1"/>
</dbReference>
<protein>
    <submittedName>
        <fullName evidence="2">Coenzyme PQQ synthesis protein D (PqqD)</fullName>
    </submittedName>
    <submittedName>
        <fullName evidence="1">PqqD family protein</fullName>
    </submittedName>
</protein>
<comment type="caution">
    <text evidence="2">The sequence shown here is derived from an EMBL/GenBank/DDBJ whole genome shotgun (WGS) entry which is preliminary data.</text>
</comment>
<evidence type="ECO:0000313" key="2">
    <source>
        <dbReference type="EMBL" id="PVY44789.1"/>
    </source>
</evidence>
<proteinExistence type="predicted"/>
<dbReference type="AlphaFoldDB" id="A0A2U1B7Y6"/>
<sequence length="85" mass="9082">MKPKLTVMFREEPDRTGFLFDMDSGASVVLNRTGCFLWKLLEAGTPPGELPGRLAEACGGALPPSAAAETEAFLNSLRQGGWIGE</sequence>
<evidence type="ECO:0000313" key="4">
    <source>
        <dbReference type="Proteomes" id="UP000576225"/>
    </source>
</evidence>
<organism evidence="2 3">
    <name type="scientific">Victivallis vadensis</name>
    <dbReference type="NCBI Taxonomy" id="172901"/>
    <lineage>
        <taxon>Bacteria</taxon>
        <taxon>Pseudomonadati</taxon>
        <taxon>Lentisphaerota</taxon>
        <taxon>Lentisphaeria</taxon>
        <taxon>Victivallales</taxon>
        <taxon>Victivallaceae</taxon>
        <taxon>Victivallis</taxon>
    </lineage>
</organism>
<evidence type="ECO:0000313" key="3">
    <source>
        <dbReference type="Proteomes" id="UP000245959"/>
    </source>
</evidence>